<dbReference type="Pfam" id="PF13359">
    <property type="entry name" value="DDE_Tnp_4"/>
    <property type="match status" value="1"/>
</dbReference>
<evidence type="ECO:0000313" key="11">
    <source>
        <dbReference type="Proteomes" id="UP000265515"/>
    </source>
</evidence>
<dbReference type="InterPro" id="IPR045249">
    <property type="entry name" value="HARBI1-like"/>
</dbReference>
<dbReference type="Gramene" id="GBG86943">
    <property type="protein sequence ID" value="GBG86943"/>
    <property type="gene ID" value="CBR_g44396"/>
</dbReference>
<dbReference type="GO" id="GO:0016787">
    <property type="term" value="F:hydrolase activity"/>
    <property type="evidence" value="ECO:0007669"/>
    <property type="project" value="UniProtKB-KW"/>
</dbReference>
<evidence type="ECO:0000256" key="8">
    <source>
        <dbReference type="SAM" id="Phobius"/>
    </source>
</evidence>
<evidence type="ECO:0000256" key="2">
    <source>
        <dbReference type="ARBA" id="ARBA00004123"/>
    </source>
</evidence>
<dbReference type="AlphaFoldDB" id="A0A388LXG2"/>
<evidence type="ECO:0000256" key="6">
    <source>
        <dbReference type="ARBA" id="ARBA00022801"/>
    </source>
</evidence>
<dbReference type="EMBL" id="BFEA01000587">
    <property type="protein sequence ID" value="GBG86943.1"/>
    <property type="molecule type" value="Genomic_DNA"/>
</dbReference>
<dbReference type="OrthoDB" id="1912480at2759"/>
<keyword evidence="5" id="KW-0479">Metal-binding</keyword>
<accession>A0A388LXG2</accession>
<reference evidence="10 11" key="1">
    <citation type="journal article" date="2018" name="Cell">
        <title>The Chara Genome: Secondary Complexity and Implications for Plant Terrestrialization.</title>
        <authorList>
            <person name="Nishiyama T."/>
            <person name="Sakayama H."/>
            <person name="Vries J.D."/>
            <person name="Buschmann H."/>
            <person name="Saint-Marcoux D."/>
            <person name="Ullrich K.K."/>
            <person name="Haas F.B."/>
            <person name="Vanderstraeten L."/>
            <person name="Becker D."/>
            <person name="Lang D."/>
            <person name="Vosolsobe S."/>
            <person name="Rombauts S."/>
            <person name="Wilhelmsson P.K.I."/>
            <person name="Janitza P."/>
            <person name="Kern R."/>
            <person name="Heyl A."/>
            <person name="Rumpler F."/>
            <person name="Villalobos L.I.A.C."/>
            <person name="Clay J.M."/>
            <person name="Skokan R."/>
            <person name="Toyoda A."/>
            <person name="Suzuki Y."/>
            <person name="Kagoshima H."/>
            <person name="Schijlen E."/>
            <person name="Tajeshwar N."/>
            <person name="Catarino B."/>
            <person name="Hetherington A.J."/>
            <person name="Saltykova A."/>
            <person name="Bonnot C."/>
            <person name="Breuninger H."/>
            <person name="Symeonidi A."/>
            <person name="Radhakrishnan G.V."/>
            <person name="Van Nieuwerburgh F."/>
            <person name="Deforce D."/>
            <person name="Chang C."/>
            <person name="Karol K.G."/>
            <person name="Hedrich R."/>
            <person name="Ulvskov P."/>
            <person name="Glockner G."/>
            <person name="Delwiche C.F."/>
            <person name="Petrasek J."/>
            <person name="Van de Peer Y."/>
            <person name="Friml J."/>
            <person name="Beilby M."/>
            <person name="Dolan L."/>
            <person name="Kohara Y."/>
            <person name="Sugano S."/>
            <person name="Fujiyama A."/>
            <person name="Delaux P.-M."/>
            <person name="Quint M."/>
            <person name="TheiBen G."/>
            <person name="Hagemann M."/>
            <person name="Harholt J."/>
            <person name="Dunand C."/>
            <person name="Zachgo S."/>
            <person name="Langdale J."/>
            <person name="Maumus F."/>
            <person name="Straeten D.V.D."/>
            <person name="Gould S.B."/>
            <person name="Rensing S.A."/>
        </authorList>
    </citation>
    <scope>NUCLEOTIDE SEQUENCE [LARGE SCALE GENOMIC DNA]</scope>
    <source>
        <strain evidence="10 11">S276</strain>
    </source>
</reference>
<dbReference type="GO" id="GO:0005634">
    <property type="term" value="C:nucleus"/>
    <property type="evidence" value="ECO:0007669"/>
    <property type="project" value="UniProtKB-SubCell"/>
</dbReference>
<proteinExistence type="inferred from homology"/>
<keyword evidence="6" id="KW-0378">Hydrolase</keyword>
<comment type="cofactor">
    <cofactor evidence="1">
        <name>a divalent metal cation</name>
        <dbReference type="ChEBI" id="CHEBI:60240"/>
    </cofactor>
</comment>
<feature type="domain" description="DDE Tnp4" evidence="9">
    <location>
        <begin position="107"/>
        <end position="271"/>
    </location>
</feature>
<evidence type="ECO:0000256" key="4">
    <source>
        <dbReference type="ARBA" id="ARBA00022722"/>
    </source>
</evidence>
<organism evidence="10 11">
    <name type="scientific">Chara braunii</name>
    <name type="common">Braun's stonewort</name>
    <dbReference type="NCBI Taxonomy" id="69332"/>
    <lineage>
        <taxon>Eukaryota</taxon>
        <taxon>Viridiplantae</taxon>
        <taxon>Streptophyta</taxon>
        <taxon>Charophyceae</taxon>
        <taxon>Charales</taxon>
        <taxon>Characeae</taxon>
        <taxon>Chara</taxon>
    </lineage>
</organism>
<dbReference type="GO" id="GO:0046872">
    <property type="term" value="F:metal ion binding"/>
    <property type="evidence" value="ECO:0007669"/>
    <property type="project" value="UniProtKB-KW"/>
</dbReference>
<evidence type="ECO:0000256" key="7">
    <source>
        <dbReference type="ARBA" id="ARBA00023242"/>
    </source>
</evidence>
<comment type="caution">
    <text evidence="10">The sequence shown here is derived from an EMBL/GenBank/DDBJ whole genome shotgun (WGS) entry which is preliminary data.</text>
</comment>
<name>A0A388LXG2_CHABU</name>
<keyword evidence="8" id="KW-0472">Membrane</keyword>
<dbReference type="PANTHER" id="PTHR22930">
    <property type="match status" value="1"/>
</dbReference>
<evidence type="ECO:0000256" key="5">
    <source>
        <dbReference type="ARBA" id="ARBA00022723"/>
    </source>
</evidence>
<evidence type="ECO:0000259" key="9">
    <source>
        <dbReference type="Pfam" id="PF13359"/>
    </source>
</evidence>
<keyword evidence="4" id="KW-0540">Nuclease</keyword>
<gene>
    <name evidence="10" type="ORF">CBR_g44396</name>
</gene>
<evidence type="ECO:0000313" key="10">
    <source>
        <dbReference type="EMBL" id="GBG86943.1"/>
    </source>
</evidence>
<comment type="similarity">
    <text evidence="3">Belongs to the HARBI1 family.</text>
</comment>
<keyword evidence="7" id="KW-0539">Nucleus</keyword>
<keyword evidence="8" id="KW-1133">Transmembrane helix</keyword>
<dbReference type="PANTHER" id="PTHR22930:SF85">
    <property type="entry name" value="GH03217P-RELATED"/>
    <property type="match status" value="1"/>
</dbReference>
<keyword evidence="8" id="KW-0812">Transmembrane</keyword>
<feature type="transmembrane region" description="Helical" evidence="8">
    <location>
        <begin position="21"/>
        <end position="42"/>
    </location>
</feature>
<comment type="subcellular location">
    <subcellularLocation>
        <location evidence="2">Nucleus</location>
    </subcellularLocation>
</comment>
<evidence type="ECO:0000256" key="3">
    <source>
        <dbReference type="ARBA" id="ARBA00006958"/>
    </source>
</evidence>
<keyword evidence="11" id="KW-1185">Reference proteome</keyword>
<sequence>MSRRVFWEIVEALSPHLQRRVTFYRVPLMLDYIIAYALYGWASGETYKTSTSSFGIGRASGLIAVEDVTRALLRVYRKKIVWPSGLRRLVVLRTFVAKGFPNSYGCIDCTHIYMYKLVNAPSENYFDRKHRFLVVAQVVVDLDLLVTDVFVGYPGSCHDIRVLQLSILWTRAKEAGLSRGPLVLLPLGVKTHGYILDDSGYPPMEWIVVPYGGTGRFVDDERFDNKQRVAKGAVERAFGRLKGRWRFFLRTDKMNTDTLPQQFQVVCISHNIPLDVGIDFDENLLWEVDVNGMRQRVELGLDYPPRPIAGNFNRPRALALHEALAKRMKHE</sequence>
<dbReference type="GO" id="GO:0004518">
    <property type="term" value="F:nuclease activity"/>
    <property type="evidence" value="ECO:0007669"/>
    <property type="project" value="UniProtKB-KW"/>
</dbReference>
<dbReference type="Proteomes" id="UP000265515">
    <property type="component" value="Unassembled WGS sequence"/>
</dbReference>
<protein>
    <recommendedName>
        <fullName evidence="9">DDE Tnp4 domain-containing protein</fullName>
    </recommendedName>
</protein>
<dbReference type="InterPro" id="IPR027806">
    <property type="entry name" value="HARBI1_dom"/>
</dbReference>
<evidence type="ECO:0000256" key="1">
    <source>
        <dbReference type="ARBA" id="ARBA00001968"/>
    </source>
</evidence>